<dbReference type="Proteomes" id="UP000663831">
    <property type="component" value="Unassembled WGS sequence"/>
</dbReference>
<name>A0A8H3AMM2_9AGAM</name>
<organism evidence="1 2">
    <name type="scientific">Rhizoctonia solani</name>
    <dbReference type="NCBI Taxonomy" id="456999"/>
    <lineage>
        <taxon>Eukaryota</taxon>
        <taxon>Fungi</taxon>
        <taxon>Dikarya</taxon>
        <taxon>Basidiomycota</taxon>
        <taxon>Agaricomycotina</taxon>
        <taxon>Agaricomycetes</taxon>
        <taxon>Cantharellales</taxon>
        <taxon>Ceratobasidiaceae</taxon>
        <taxon>Rhizoctonia</taxon>
    </lineage>
</organism>
<dbReference type="EMBL" id="CAJMWV010001167">
    <property type="protein sequence ID" value="CAE6429400.1"/>
    <property type="molecule type" value="Genomic_DNA"/>
</dbReference>
<dbReference type="AlphaFoldDB" id="A0A8H3AMM2"/>
<protein>
    <submittedName>
        <fullName evidence="1">Uncharacterized protein</fullName>
    </submittedName>
</protein>
<sequence>MSNLVRRRNITSYALYPLVQLLGPACRLLTPSINKLITSLSHRIQPRFILDFRSEEGQQNVEGWYNHQGHNTRFTLLEYRKDKEGRFKHEFIVVRLNSTTICRFDRRASDDERGYALHDEGAPAEDSAHVLSSFETEYQELLQKTEVLLSIKLPRGEDLRTILAICRGIQTHARAATYSLMRYNCYFFSWMIVAGIARRTYNWEGISLSQEGLYDVLKISPVELVPAQEPMSIQPRKSRINSWLRRMSIFTTKPYSLLRTNDDDRVIGCLELPDTLVYQYSYSYATINEILRKLLLGSQVGPVLKKEFASVDSRFIRLIRSSLAEDRVRENAVNYAMNASAIDEDYEYDNDLPSRYVRLKLEEASSAAAEILSTASSKGDTWTHAWEASWNGPPQTVGRRNRHMGMYHAIFGDHTSMVHGVEQDEIQTSGPKLRYPRPFSAIHSLIYFTHKVKPRTWEDRFRGLEQQWETIGFRVMQEWKSEWDECGRASEEYVETISTQATATVLGRLDDIAPDQLVFGNNFQRQDQPVASPSLQEFIRSRMHEHFEMVDTFGFGSFQELITTTEEAMCEIWVTSLEQLSQHPSQNVL</sequence>
<comment type="caution">
    <text evidence="1">The sequence shown here is derived from an EMBL/GenBank/DDBJ whole genome shotgun (WGS) entry which is preliminary data.</text>
</comment>
<dbReference type="OrthoDB" id="3254996at2759"/>
<evidence type="ECO:0000313" key="1">
    <source>
        <dbReference type="EMBL" id="CAE6429400.1"/>
    </source>
</evidence>
<evidence type="ECO:0000313" key="2">
    <source>
        <dbReference type="Proteomes" id="UP000663831"/>
    </source>
</evidence>
<gene>
    <name evidence="1" type="ORF">RDB_LOCUS41684</name>
</gene>
<proteinExistence type="predicted"/>
<reference evidence="1" key="1">
    <citation type="submission" date="2021-01" db="EMBL/GenBank/DDBJ databases">
        <authorList>
            <person name="Kaushik A."/>
        </authorList>
    </citation>
    <scope>NUCLEOTIDE SEQUENCE</scope>
    <source>
        <strain evidence="1">AG3-1AP</strain>
    </source>
</reference>
<accession>A0A8H3AMM2</accession>